<evidence type="ECO:0000256" key="1">
    <source>
        <dbReference type="ARBA" id="ARBA00023136"/>
    </source>
</evidence>
<protein>
    <recommendedName>
        <fullName evidence="5">Calcineurin-like phosphoesterase domain-containing protein</fullName>
    </recommendedName>
</protein>
<dbReference type="AlphaFoldDB" id="A0A6A6VF55"/>
<feature type="transmembrane region" description="Helical" evidence="2">
    <location>
        <begin position="511"/>
        <end position="533"/>
    </location>
</feature>
<dbReference type="Proteomes" id="UP000799440">
    <property type="component" value="Unassembled WGS sequence"/>
</dbReference>
<accession>A0A6A6VF55</accession>
<dbReference type="GO" id="GO:0005783">
    <property type="term" value="C:endoplasmic reticulum"/>
    <property type="evidence" value="ECO:0007669"/>
    <property type="project" value="TreeGrafter"/>
</dbReference>
<keyword evidence="2" id="KW-0812">Transmembrane</keyword>
<dbReference type="InterPro" id="IPR029052">
    <property type="entry name" value="Metallo-depent_PP-like"/>
</dbReference>
<dbReference type="SUPFAM" id="SSF56300">
    <property type="entry name" value="Metallo-dependent phosphatases"/>
    <property type="match status" value="1"/>
</dbReference>
<dbReference type="PANTHER" id="PTHR13315">
    <property type="entry name" value="METALLO PHOSPHOESTERASE RELATED"/>
    <property type="match status" value="1"/>
</dbReference>
<organism evidence="3 4">
    <name type="scientific">Sporormia fimetaria CBS 119925</name>
    <dbReference type="NCBI Taxonomy" id="1340428"/>
    <lineage>
        <taxon>Eukaryota</taxon>
        <taxon>Fungi</taxon>
        <taxon>Dikarya</taxon>
        <taxon>Ascomycota</taxon>
        <taxon>Pezizomycotina</taxon>
        <taxon>Dothideomycetes</taxon>
        <taxon>Pleosporomycetidae</taxon>
        <taxon>Pleosporales</taxon>
        <taxon>Sporormiaceae</taxon>
        <taxon>Sporormia</taxon>
    </lineage>
</organism>
<evidence type="ECO:0000313" key="3">
    <source>
        <dbReference type="EMBL" id="KAF2748344.1"/>
    </source>
</evidence>
<evidence type="ECO:0008006" key="5">
    <source>
        <dbReference type="Google" id="ProtNLM"/>
    </source>
</evidence>
<dbReference type="InterPro" id="IPR033308">
    <property type="entry name" value="PGAP5/Cdc1/Ted1"/>
</dbReference>
<dbReference type="GO" id="GO:0016020">
    <property type="term" value="C:membrane"/>
    <property type="evidence" value="ECO:0007669"/>
    <property type="project" value="GOC"/>
</dbReference>
<evidence type="ECO:0000313" key="4">
    <source>
        <dbReference type="Proteomes" id="UP000799440"/>
    </source>
</evidence>
<evidence type="ECO:0000256" key="2">
    <source>
        <dbReference type="SAM" id="Phobius"/>
    </source>
</evidence>
<reference evidence="3" key="1">
    <citation type="journal article" date="2020" name="Stud. Mycol.">
        <title>101 Dothideomycetes genomes: a test case for predicting lifestyles and emergence of pathogens.</title>
        <authorList>
            <person name="Haridas S."/>
            <person name="Albert R."/>
            <person name="Binder M."/>
            <person name="Bloem J."/>
            <person name="Labutti K."/>
            <person name="Salamov A."/>
            <person name="Andreopoulos B."/>
            <person name="Baker S."/>
            <person name="Barry K."/>
            <person name="Bills G."/>
            <person name="Bluhm B."/>
            <person name="Cannon C."/>
            <person name="Castanera R."/>
            <person name="Culley D."/>
            <person name="Daum C."/>
            <person name="Ezra D."/>
            <person name="Gonzalez J."/>
            <person name="Henrissat B."/>
            <person name="Kuo A."/>
            <person name="Liang C."/>
            <person name="Lipzen A."/>
            <person name="Lutzoni F."/>
            <person name="Magnuson J."/>
            <person name="Mondo S."/>
            <person name="Nolan M."/>
            <person name="Ohm R."/>
            <person name="Pangilinan J."/>
            <person name="Park H.-J."/>
            <person name="Ramirez L."/>
            <person name="Alfaro M."/>
            <person name="Sun H."/>
            <person name="Tritt A."/>
            <person name="Yoshinaga Y."/>
            <person name="Zwiers L.-H."/>
            <person name="Turgeon B."/>
            <person name="Goodwin S."/>
            <person name="Spatafora J."/>
            <person name="Crous P."/>
            <person name="Grigoriev I."/>
        </authorList>
    </citation>
    <scope>NUCLEOTIDE SEQUENCE</scope>
    <source>
        <strain evidence="3">CBS 119925</strain>
    </source>
</reference>
<proteinExistence type="predicted"/>
<keyword evidence="4" id="KW-1185">Reference proteome</keyword>
<dbReference type="GO" id="GO:0006506">
    <property type="term" value="P:GPI anchor biosynthetic process"/>
    <property type="evidence" value="ECO:0007669"/>
    <property type="project" value="InterPro"/>
</dbReference>
<sequence>MRLSSPFLLLALAALPIAILSTTWLYLYPPLHGCAFPTPSPSSPAPFRLLALGDPQLEGDSSLPKASAPAFPALKYLTFDLQHAGTWKTRRRIVRDAIVKVTTRDLPRWLEGYRKRIDLWGNDYYLAHVVRQTRWWTQPTHVAVLGDLLGSQWISDVEFEKRAGRYWNTVFRGFEKVPEEIMTGVVHEEETDDTQEAQQDKKWGGTTELLGAKTWTNRLINIPGNHDIGYAGDFHEARAERFERVFGSLNWDIVFELPRSPTNTTASPSLDRKTPSLRLVILNDMNLDTPAYSFDLQTQTYTFLNHIIATSKPVEDKTHTTVLLTHIPLHKEKGICTDAPFFSFFQSNGGVKEQNMLSPYSSKLILENVFGLSGNPDVEGGGLGRRGVVINGHDHAGCDVLHYIAKEEARKEDKQELDIDVTKFGNETSSEDTESRDETPVWQAVRIPHNEGSPLPQNATTPHLREITLRSMMGDYAGYAGFLSAWFDESLGEEGEWRIEFASCGMGIQHWWWAVHIMDFIVLVLFLIGGVAWGCKVSRRSAKAGKDRSTDKKE</sequence>
<dbReference type="OrthoDB" id="9984693at2759"/>
<dbReference type="EMBL" id="MU006569">
    <property type="protein sequence ID" value="KAF2748344.1"/>
    <property type="molecule type" value="Genomic_DNA"/>
</dbReference>
<name>A0A6A6VF55_9PLEO</name>
<keyword evidence="1 2" id="KW-0472">Membrane</keyword>
<keyword evidence="2" id="KW-1133">Transmembrane helix</keyword>
<gene>
    <name evidence="3" type="ORF">M011DRAFT_441685</name>
</gene>
<dbReference type="PANTHER" id="PTHR13315:SF1">
    <property type="entry name" value="PROTEIN TED1"/>
    <property type="match status" value="1"/>
</dbReference>